<protein>
    <recommendedName>
        <fullName evidence="4">Pre-toxin TG domain-containing protein</fullName>
    </recommendedName>
</protein>
<organism evidence="2 3">
    <name type="scientific">Clostridium manihotivorum</name>
    <dbReference type="NCBI Taxonomy" id="2320868"/>
    <lineage>
        <taxon>Bacteria</taxon>
        <taxon>Bacillati</taxon>
        <taxon>Bacillota</taxon>
        <taxon>Clostridia</taxon>
        <taxon>Eubacteriales</taxon>
        <taxon>Clostridiaceae</taxon>
        <taxon>Clostridium</taxon>
    </lineage>
</organism>
<evidence type="ECO:0000313" key="2">
    <source>
        <dbReference type="EMBL" id="QAA33949.1"/>
    </source>
</evidence>
<reference evidence="2 3" key="1">
    <citation type="submission" date="2018-01" db="EMBL/GenBank/DDBJ databases">
        <title>Genome Sequencing and Assembly of Anaerobacter polyendosporus strain CT4.</title>
        <authorList>
            <person name="Tachaapaikoon C."/>
            <person name="Sutheeworapong S."/>
            <person name="Jenjaroenpun P."/>
            <person name="Wongsurawat T."/>
            <person name="Nookeaw I."/>
            <person name="Cheawchanlertfa P."/>
            <person name="Kosugi A."/>
            <person name="Cheevadhanarak S."/>
            <person name="Ratanakhanokchai K."/>
        </authorList>
    </citation>
    <scope>NUCLEOTIDE SEQUENCE [LARGE SCALE GENOMIC DNA]</scope>
    <source>
        <strain evidence="2 3">CT4</strain>
    </source>
</reference>
<gene>
    <name evidence="2" type="ORF">C1I91_21240</name>
</gene>
<accession>A0A410DXY8</accession>
<name>A0A410DXY8_9CLOT</name>
<dbReference type="KEGG" id="cmah:C1I91_21240"/>
<sequence>MRKKIAKENRFSNFFMDSNTVYGKGMQGYTALTIIEENLNKLDELLKEASNEINKHDELNRMYYQSLESDIKYLRDYKNKYQSFIGGTYNVNGDGGFVGEYKDTVDDPYYKQKEALLDKLSDLKLEDIKVKNTLGVTTNMRMFYNNTYDKPSKVSIKDILGFGNISDNIRKQYEESKDLIEKYNEGLDTYNEADYPSLLPGFAKKIWYKLTKKKEKTIDNYDDYLDSIIESGDFNFATENEQKLTIGLDLIPVIGEVKMSLEAMSGEEFISKRKLNGLETLLSIVPIGIRGVSGAKNGIKVGEIVGKVEGSVSFGMNSGGQLQDIINRLRNSKAEEDMVAKGAVEIDKRNTQAEIRERVLKNIEESKTAREASNYKEFAEFENGFKVGGKTKYDNIDINNLKESNPVELDNIINDIRQNGGSPLDIPENATINAKSMNKGYQQIKYNWSDGTYKYESRWHTETPGAVKYDRGTTWVVTRTIPGNAQGQMRVTEYLVGDNWINEDIWNAAERANMAGKATQEQMDLLEAGHWLAK</sequence>
<evidence type="ECO:0000256" key="1">
    <source>
        <dbReference type="SAM" id="Coils"/>
    </source>
</evidence>
<dbReference type="EMBL" id="CP025746">
    <property type="protein sequence ID" value="QAA33949.1"/>
    <property type="molecule type" value="Genomic_DNA"/>
</dbReference>
<dbReference type="AlphaFoldDB" id="A0A410DXY8"/>
<keyword evidence="3" id="KW-1185">Reference proteome</keyword>
<keyword evidence="1" id="KW-0175">Coiled coil</keyword>
<evidence type="ECO:0008006" key="4">
    <source>
        <dbReference type="Google" id="ProtNLM"/>
    </source>
</evidence>
<dbReference type="Proteomes" id="UP000286268">
    <property type="component" value="Chromosome"/>
</dbReference>
<feature type="coiled-coil region" evidence="1">
    <location>
        <begin position="32"/>
        <end position="62"/>
    </location>
</feature>
<proteinExistence type="predicted"/>
<evidence type="ECO:0000313" key="3">
    <source>
        <dbReference type="Proteomes" id="UP000286268"/>
    </source>
</evidence>